<proteinExistence type="predicted"/>
<evidence type="ECO:0000313" key="3">
    <source>
        <dbReference type="Proteomes" id="UP000887116"/>
    </source>
</evidence>
<sequence length="57" mass="6153">ATGPPKAGPSSRVPEPPHSPIESVSASPPQPTPIDLYNLKHKGSFVRRVRTDRQVPD</sequence>
<name>A0A8X6LN73_TRICU</name>
<evidence type="ECO:0000313" key="2">
    <source>
        <dbReference type="EMBL" id="GFR13659.1"/>
    </source>
</evidence>
<protein>
    <submittedName>
        <fullName evidence="2">Uncharacterized protein</fullName>
    </submittedName>
</protein>
<dbReference type="Proteomes" id="UP000887116">
    <property type="component" value="Unassembled WGS sequence"/>
</dbReference>
<reference evidence="2" key="1">
    <citation type="submission" date="2020-07" db="EMBL/GenBank/DDBJ databases">
        <title>Multicomponent nature underlies the extraordinary mechanical properties of spider dragline silk.</title>
        <authorList>
            <person name="Kono N."/>
            <person name="Nakamura H."/>
            <person name="Mori M."/>
            <person name="Yoshida Y."/>
            <person name="Ohtoshi R."/>
            <person name="Malay A.D."/>
            <person name="Moran D.A.P."/>
            <person name="Tomita M."/>
            <person name="Numata K."/>
            <person name="Arakawa K."/>
        </authorList>
    </citation>
    <scope>NUCLEOTIDE SEQUENCE</scope>
</reference>
<feature type="region of interest" description="Disordered" evidence="1">
    <location>
        <begin position="1"/>
        <end position="40"/>
    </location>
</feature>
<gene>
    <name evidence="2" type="ORF">TNCT_293161</name>
</gene>
<dbReference type="EMBL" id="BMAO01036878">
    <property type="protein sequence ID" value="GFR13659.1"/>
    <property type="molecule type" value="Genomic_DNA"/>
</dbReference>
<dbReference type="AlphaFoldDB" id="A0A8X6LN73"/>
<comment type="caution">
    <text evidence="2">The sequence shown here is derived from an EMBL/GenBank/DDBJ whole genome shotgun (WGS) entry which is preliminary data.</text>
</comment>
<keyword evidence="3" id="KW-1185">Reference proteome</keyword>
<organism evidence="2 3">
    <name type="scientific">Trichonephila clavata</name>
    <name type="common">Joro spider</name>
    <name type="synonym">Nephila clavata</name>
    <dbReference type="NCBI Taxonomy" id="2740835"/>
    <lineage>
        <taxon>Eukaryota</taxon>
        <taxon>Metazoa</taxon>
        <taxon>Ecdysozoa</taxon>
        <taxon>Arthropoda</taxon>
        <taxon>Chelicerata</taxon>
        <taxon>Arachnida</taxon>
        <taxon>Araneae</taxon>
        <taxon>Araneomorphae</taxon>
        <taxon>Entelegynae</taxon>
        <taxon>Araneoidea</taxon>
        <taxon>Nephilidae</taxon>
        <taxon>Trichonephila</taxon>
    </lineage>
</organism>
<accession>A0A8X6LN73</accession>
<feature type="non-terminal residue" evidence="2">
    <location>
        <position position="1"/>
    </location>
</feature>
<evidence type="ECO:0000256" key="1">
    <source>
        <dbReference type="SAM" id="MobiDB-lite"/>
    </source>
</evidence>